<feature type="region of interest" description="Disordered" evidence="1">
    <location>
        <begin position="1"/>
        <end position="109"/>
    </location>
</feature>
<gene>
    <name evidence="2" type="ORF">K444DRAFT_345545</name>
</gene>
<keyword evidence="3" id="KW-1185">Reference proteome</keyword>
<dbReference type="GeneID" id="36580143"/>
<dbReference type="InParanoid" id="A0A2J6THV4"/>
<evidence type="ECO:0000256" key="1">
    <source>
        <dbReference type="SAM" id="MobiDB-lite"/>
    </source>
</evidence>
<dbReference type="EMBL" id="KZ613783">
    <property type="protein sequence ID" value="PMD62581.1"/>
    <property type="molecule type" value="Genomic_DNA"/>
</dbReference>
<evidence type="ECO:0000313" key="3">
    <source>
        <dbReference type="Proteomes" id="UP000235371"/>
    </source>
</evidence>
<accession>A0A2J6THV4</accession>
<feature type="compositionally biased region" description="Basic residues" evidence="1">
    <location>
        <begin position="83"/>
        <end position="96"/>
    </location>
</feature>
<evidence type="ECO:0000313" key="2">
    <source>
        <dbReference type="EMBL" id="PMD62581.1"/>
    </source>
</evidence>
<organism evidence="2 3">
    <name type="scientific">Hyaloscypha bicolor E</name>
    <dbReference type="NCBI Taxonomy" id="1095630"/>
    <lineage>
        <taxon>Eukaryota</taxon>
        <taxon>Fungi</taxon>
        <taxon>Dikarya</taxon>
        <taxon>Ascomycota</taxon>
        <taxon>Pezizomycotina</taxon>
        <taxon>Leotiomycetes</taxon>
        <taxon>Helotiales</taxon>
        <taxon>Hyaloscyphaceae</taxon>
        <taxon>Hyaloscypha</taxon>
        <taxon>Hyaloscypha bicolor</taxon>
    </lineage>
</organism>
<protein>
    <submittedName>
        <fullName evidence="2">Uncharacterized protein</fullName>
    </submittedName>
</protein>
<sequence length="184" mass="20508">MENSMVSRPGRKQRLSPISIRRSGLRCSGGGRATTPQSHLSTPLVSRLSASHSTLTTSHNYPTTGLHHRPDPPSGHLILHPPTPRHPHHHRSRKLPLHPGNLGTRPHGRQRGFSLRIWNYKYLDSDPGTGAVISSTRNMCSKCNDIDTPTCEACEHNKCKSCMTVDYLPPYIRPPSPVNQSEFF</sequence>
<dbReference type="AlphaFoldDB" id="A0A2J6THV4"/>
<reference evidence="2 3" key="1">
    <citation type="submission" date="2016-04" db="EMBL/GenBank/DDBJ databases">
        <title>A degradative enzymes factory behind the ericoid mycorrhizal symbiosis.</title>
        <authorList>
            <consortium name="DOE Joint Genome Institute"/>
            <person name="Martino E."/>
            <person name="Morin E."/>
            <person name="Grelet G."/>
            <person name="Kuo A."/>
            <person name="Kohler A."/>
            <person name="Daghino S."/>
            <person name="Barry K."/>
            <person name="Choi C."/>
            <person name="Cichocki N."/>
            <person name="Clum A."/>
            <person name="Copeland A."/>
            <person name="Hainaut M."/>
            <person name="Haridas S."/>
            <person name="Labutti K."/>
            <person name="Lindquist E."/>
            <person name="Lipzen A."/>
            <person name="Khouja H.-R."/>
            <person name="Murat C."/>
            <person name="Ohm R."/>
            <person name="Olson A."/>
            <person name="Spatafora J."/>
            <person name="Veneault-Fourrey C."/>
            <person name="Henrissat B."/>
            <person name="Grigoriev I."/>
            <person name="Martin F."/>
            <person name="Perotto S."/>
        </authorList>
    </citation>
    <scope>NUCLEOTIDE SEQUENCE [LARGE SCALE GENOMIC DNA]</scope>
    <source>
        <strain evidence="2 3">E</strain>
    </source>
</reference>
<name>A0A2J6THV4_9HELO</name>
<dbReference type="Proteomes" id="UP000235371">
    <property type="component" value="Unassembled WGS sequence"/>
</dbReference>
<feature type="compositionally biased region" description="Low complexity" evidence="1">
    <location>
        <begin position="46"/>
        <end position="59"/>
    </location>
</feature>
<proteinExistence type="predicted"/>
<feature type="compositionally biased region" description="Polar residues" evidence="1">
    <location>
        <begin position="34"/>
        <end position="44"/>
    </location>
</feature>
<dbReference type="RefSeq" id="XP_024739485.1">
    <property type="nucleotide sequence ID" value="XM_024872062.1"/>
</dbReference>